<dbReference type="InterPro" id="IPR021005">
    <property type="entry name" value="Znf_CGNR"/>
</dbReference>
<name>A0A4R1R026_HYDET</name>
<proteinExistence type="predicted"/>
<dbReference type="EMBL" id="SLUN01000041">
    <property type="protein sequence ID" value="TCL58624.1"/>
    <property type="molecule type" value="Genomic_DNA"/>
</dbReference>
<keyword evidence="3" id="KW-1185">Reference proteome</keyword>
<dbReference type="PANTHER" id="PTHR35525">
    <property type="entry name" value="BLL6575 PROTEIN"/>
    <property type="match status" value="1"/>
</dbReference>
<evidence type="ECO:0000313" key="2">
    <source>
        <dbReference type="EMBL" id="TCL58624.1"/>
    </source>
</evidence>
<dbReference type="Pfam" id="PF07336">
    <property type="entry name" value="ABATE"/>
    <property type="match status" value="1"/>
</dbReference>
<gene>
    <name evidence="2" type="ORF">EDC14_104117</name>
</gene>
<organism evidence="2 3">
    <name type="scientific">Hydrogenispora ethanolica</name>
    <dbReference type="NCBI Taxonomy" id="1082276"/>
    <lineage>
        <taxon>Bacteria</taxon>
        <taxon>Bacillati</taxon>
        <taxon>Bacillota</taxon>
        <taxon>Hydrogenispora</taxon>
    </lineage>
</organism>
<dbReference type="InterPro" id="IPR010852">
    <property type="entry name" value="ABATE"/>
</dbReference>
<dbReference type="SUPFAM" id="SSF160904">
    <property type="entry name" value="Jann2411-like"/>
    <property type="match status" value="1"/>
</dbReference>
<evidence type="ECO:0000313" key="3">
    <source>
        <dbReference type="Proteomes" id="UP000295008"/>
    </source>
</evidence>
<dbReference type="Pfam" id="PF11706">
    <property type="entry name" value="zf-CGNR"/>
    <property type="match status" value="1"/>
</dbReference>
<feature type="domain" description="Zinc finger CGNR" evidence="1">
    <location>
        <begin position="134"/>
        <end position="176"/>
    </location>
</feature>
<reference evidence="2 3" key="1">
    <citation type="submission" date="2019-03" db="EMBL/GenBank/DDBJ databases">
        <title>Genomic Encyclopedia of Type Strains, Phase IV (KMG-IV): sequencing the most valuable type-strain genomes for metagenomic binning, comparative biology and taxonomic classification.</title>
        <authorList>
            <person name="Goeker M."/>
        </authorList>
    </citation>
    <scope>NUCLEOTIDE SEQUENCE [LARGE SCALE GENOMIC DNA]</scope>
    <source>
        <strain evidence="2 3">LX-B</strain>
    </source>
</reference>
<sequence length="179" mass="20756">MDFLCIELVNSGWYITHKPFRDPLRDPVWLAEFLRRWDLTEVAAPSAVELDQLIALRGLLAEWIDSICRAKALTPEQLAAANRYLEAAPFHYRAELSEGRFQLVLKPARTDWDFVLAKSTASLFELLSQYPLDRIRQCGNPECRWVFYDESKSSTRKWCGNTCASLIKVRKFRERQKGG</sequence>
<accession>A0A4R1R026</accession>
<dbReference type="Gene3D" id="1.10.3300.10">
    <property type="entry name" value="Jann2411-like domain"/>
    <property type="match status" value="1"/>
</dbReference>
<evidence type="ECO:0000259" key="1">
    <source>
        <dbReference type="Pfam" id="PF11706"/>
    </source>
</evidence>
<dbReference type="Proteomes" id="UP000295008">
    <property type="component" value="Unassembled WGS sequence"/>
</dbReference>
<comment type="caution">
    <text evidence="2">The sequence shown here is derived from an EMBL/GenBank/DDBJ whole genome shotgun (WGS) entry which is preliminary data.</text>
</comment>
<dbReference type="PANTHER" id="PTHR35525:SF3">
    <property type="entry name" value="BLL6575 PROTEIN"/>
    <property type="match status" value="1"/>
</dbReference>
<dbReference type="AlphaFoldDB" id="A0A4R1R026"/>
<protein>
    <submittedName>
        <fullName evidence="2">Putative RNA-binding Zn ribbon-like protein</fullName>
    </submittedName>
</protein>
<dbReference type="RefSeq" id="WP_132016745.1">
    <property type="nucleotide sequence ID" value="NZ_SLUN01000041.1"/>
</dbReference>
<dbReference type="OrthoDB" id="123307at2"/>
<dbReference type="InterPro" id="IPR023286">
    <property type="entry name" value="ABATE_dom_sf"/>
</dbReference>